<evidence type="ECO:0000256" key="1">
    <source>
        <dbReference type="SAM" id="MobiDB-lite"/>
    </source>
</evidence>
<comment type="caution">
    <text evidence="2">The sequence shown here is derived from an EMBL/GenBank/DDBJ whole genome shotgun (WGS) entry which is preliminary data.</text>
</comment>
<feature type="compositionally biased region" description="Polar residues" evidence="1">
    <location>
        <begin position="13"/>
        <end position="25"/>
    </location>
</feature>
<organism evidence="2 3">
    <name type="scientific">Edaphochlamys debaryana</name>
    <dbReference type="NCBI Taxonomy" id="47281"/>
    <lineage>
        <taxon>Eukaryota</taxon>
        <taxon>Viridiplantae</taxon>
        <taxon>Chlorophyta</taxon>
        <taxon>core chlorophytes</taxon>
        <taxon>Chlorophyceae</taxon>
        <taxon>CS clade</taxon>
        <taxon>Chlamydomonadales</taxon>
        <taxon>Chlamydomonadales incertae sedis</taxon>
        <taxon>Edaphochlamys</taxon>
    </lineage>
</organism>
<feature type="region of interest" description="Disordered" evidence="1">
    <location>
        <begin position="524"/>
        <end position="567"/>
    </location>
</feature>
<gene>
    <name evidence="2" type="ORF">HYH03_000155</name>
</gene>
<dbReference type="Proteomes" id="UP000612055">
    <property type="component" value="Unassembled WGS sequence"/>
</dbReference>
<proteinExistence type="predicted"/>
<dbReference type="AlphaFoldDB" id="A0A835YIP7"/>
<protein>
    <submittedName>
        <fullName evidence="2">Uncharacterized protein</fullName>
    </submittedName>
</protein>
<accession>A0A835YIP7</accession>
<feature type="compositionally biased region" description="Low complexity" evidence="1">
    <location>
        <begin position="29"/>
        <end position="51"/>
    </location>
</feature>
<reference evidence="2" key="1">
    <citation type="journal article" date="2020" name="bioRxiv">
        <title>Comparative genomics of Chlamydomonas.</title>
        <authorList>
            <person name="Craig R.J."/>
            <person name="Hasan A.R."/>
            <person name="Ness R.W."/>
            <person name="Keightley P.D."/>
        </authorList>
    </citation>
    <scope>NUCLEOTIDE SEQUENCE</scope>
    <source>
        <strain evidence="2">CCAP 11/70</strain>
    </source>
</reference>
<feature type="compositionally biased region" description="Low complexity" evidence="1">
    <location>
        <begin position="794"/>
        <end position="810"/>
    </location>
</feature>
<feature type="region of interest" description="Disordered" evidence="1">
    <location>
        <begin position="886"/>
        <end position="923"/>
    </location>
</feature>
<dbReference type="Gene3D" id="1.25.10.10">
    <property type="entry name" value="Leucine-rich Repeat Variant"/>
    <property type="match status" value="1"/>
</dbReference>
<keyword evidence="3" id="KW-1185">Reference proteome</keyword>
<feature type="compositionally biased region" description="Low complexity" evidence="1">
    <location>
        <begin position="69"/>
        <end position="89"/>
    </location>
</feature>
<evidence type="ECO:0000313" key="3">
    <source>
        <dbReference type="Proteomes" id="UP000612055"/>
    </source>
</evidence>
<dbReference type="OrthoDB" id="545571at2759"/>
<feature type="region of interest" description="Disordered" evidence="1">
    <location>
        <begin position="1"/>
        <end position="114"/>
    </location>
</feature>
<feature type="region of interest" description="Disordered" evidence="1">
    <location>
        <begin position="937"/>
        <end position="999"/>
    </location>
</feature>
<feature type="region of interest" description="Disordered" evidence="1">
    <location>
        <begin position="133"/>
        <end position="166"/>
    </location>
</feature>
<feature type="region of interest" description="Disordered" evidence="1">
    <location>
        <begin position="479"/>
        <end position="500"/>
    </location>
</feature>
<feature type="region of interest" description="Disordered" evidence="1">
    <location>
        <begin position="742"/>
        <end position="825"/>
    </location>
</feature>
<feature type="compositionally biased region" description="Pro residues" evidence="1">
    <location>
        <begin position="966"/>
        <end position="978"/>
    </location>
</feature>
<feature type="compositionally biased region" description="Gly residues" evidence="1">
    <location>
        <begin position="811"/>
        <end position="821"/>
    </location>
</feature>
<feature type="compositionally biased region" description="Pro residues" evidence="1">
    <location>
        <begin position="138"/>
        <end position="162"/>
    </location>
</feature>
<sequence>MAPSPGPGAGVRTTDSGASHRSTLTGDLPNSMRPSPASSSSGAPPSASRIRPTPPASAQGVPAGILGSRTRPTTATGLALATPSASSSGTPPPGQPAAPFRATYDEEGNIARDDNAVLERVVSAVERLTRVKRQAPPALVPPPPGEGDPDSAPPTPPPPPPIGETITTSIEAAAPGSTLGGPLSSDPLDALVNPPALDRANGLVDYAQAADRWLMTEPRLEVYEEYASRGLLMIRNISRTDPRFPVTSHPHWVGILRDCMGSKHALVRAAAASAVSAYAASAPGRDALQRDPQALERAVAMLRDGIKAGCDNLDTQYGALALSTYVLNPTCKQQLLRLGAMPLAAEVLRFASRYCGSHLGTGAVTVGGAGGGGGAGTRGGRLTPQTVAVLRTASFVASMLTGLVVDTSAREQMSLSGVPRLASELQERCAVVLGPDAALSRRLALLAATQGAAEVLEELMDSGEGGMGVAWDLIEGGVEGRTPSRTGGAGSNPLQRGVSFLEGGRGMAGLGRAVAAMGALHRMQDTPEPAPSGGGGGGGTASRPVTSTGFRTGPGGEAAGGGGGGMGAGSGGSFSSVAGALARTLSLSKRQSGTFVGSPTGLTSGGGAGSFTSGLSPREGLVSARRLMPTVSGAAATEAGQEAGGGQPPTEVKRTQGVHFSPAFFNEAAIAHSPPDDDAIAYRRSATATSLGGTGSGSPLGGTSIKGFRLPSVLGVMGGGGKPRSAASSSSGIPFLADATAGGGAGALGSREPGSPLALSGRSGSLTYGGLQPTSRPTSSYFRSATTTSLHPDGAGSAHSGSAPGSNSGSVAGGLGPGSGTRGFVAEAAYPRPTPSYRISSTLPGEPGAADAGPVISIADLPGGETHLLGQLLANGCVAAGVSTAPGQAPAHVQPHPPASQPQHAPQHGHAAHGPALALAAGPARSSASMTAIGGSRASTGMRELGGAGDLAKRQGSTTGLTAWPPNEPLQPSPPAAAPPAAAAAAPRSACSSPLATRHASQHRIDLPFHLVRPQATTTPGKMSRITAAYGHHAGGLSPSVSRNGREGPASPGAAASPPPGPGPGPAGLSRMYTSEL</sequence>
<feature type="compositionally biased region" description="Gly residues" evidence="1">
    <location>
        <begin position="552"/>
        <end position="567"/>
    </location>
</feature>
<feature type="region of interest" description="Disordered" evidence="1">
    <location>
        <begin position="1032"/>
        <end position="1077"/>
    </location>
</feature>
<feature type="compositionally biased region" description="Low complexity" evidence="1">
    <location>
        <begin position="979"/>
        <end position="996"/>
    </location>
</feature>
<name>A0A835YIP7_9CHLO</name>
<dbReference type="EMBL" id="JAEHOE010000001">
    <property type="protein sequence ID" value="KAG2501651.1"/>
    <property type="molecule type" value="Genomic_DNA"/>
</dbReference>
<feature type="region of interest" description="Disordered" evidence="1">
    <location>
        <begin position="591"/>
        <end position="617"/>
    </location>
</feature>
<dbReference type="SUPFAM" id="SSF48371">
    <property type="entry name" value="ARM repeat"/>
    <property type="match status" value="1"/>
</dbReference>
<evidence type="ECO:0000313" key="2">
    <source>
        <dbReference type="EMBL" id="KAG2501651.1"/>
    </source>
</evidence>
<dbReference type="InterPro" id="IPR011989">
    <property type="entry name" value="ARM-like"/>
</dbReference>
<feature type="compositionally biased region" description="Low complexity" evidence="1">
    <location>
        <begin position="901"/>
        <end position="923"/>
    </location>
</feature>
<feature type="compositionally biased region" description="Polar residues" evidence="1">
    <location>
        <begin position="762"/>
        <end position="790"/>
    </location>
</feature>
<dbReference type="InterPro" id="IPR016024">
    <property type="entry name" value="ARM-type_fold"/>
</dbReference>